<feature type="domain" description="VWFA" evidence="2">
    <location>
        <begin position="21"/>
        <end position="192"/>
    </location>
</feature>
<dbReference type="GeneID" id="100372388"/>
<dbReference type="InterPro" id="IPR036465">
    <property type="entry name" value="vWFA_dom_sf"/>
</dbReference>
<feature type="compositionally biased region" description="Polar residues" evidence="1">
    <location>
        <begin position="855"/>
        <end position="865"/>
    </location>
</feature>
<protein>
    <submittedName>
        <fullName evidence="4">Uncharacterized protein LOC100372388</fullName>
    </submittedName>
</protein>
<reference evidence="4" key="1">
    <citation type="submission" date="2025-08" db="UniProtKB">
        <authorList>
            <consortium name="RefSeq"/>
        </authorList>
    </citation>
    <scope>IDENTIFICATION</scope>
    <source>
        <tissue evidence="4">Testes</tissue>
    </source>
</reference>
<dbReference type="Pfam" id="PF13768">
    <property type="entry name" value="VWA_3"/>
    <property type="match status" value="1"/>
</dbReference>
<proteinExistence type="predicted"/>
<feature type="compositionally biased region" description="Basic and acidic residues" evidence="1">
    <location>
        <begin position="683"/>
        <end position="692"/>
    </location>
</feature>
<feature type="region of interest" description="Disordered" evidence="1">
    <location>
        <begin position="1006"/>
        <end position="1025"/>
    </location>
</feature>
<dbReference type="Gene3D" id="3.40.50.410">
    <property type="entry name" value="von Willebrand factor, type A domain"/>
    <property type="match status" value="1"/>
</dbReference>
<organism evidence="3 4">
    <name type="scientific">Saccoglossus kowalevskii</name>
    <name type="common">Acorn worm</name>
    <dbReference type="NCBI Taxonomy" id="10224"/>
    <lineage>
        <taxon>Eukaryota</taxon>
        <taxon>Metazoa</taxon>
        <taxon>Hemichordata</taxon>
        <taxon>Enteropneusta</taxon>
        <taxon>Harrimaniidae</taxon>
        <taxon>Saccoglossus</taxon>
    </lineage>
</organism>
<dbReference type="Proteomes" id="UP000694865">
    <property type="component" value="Unplaced"/>
</dbReference>
<dbReference type="InterPro" id="IPR032770">
    <property type="entry name" value="DUF4537"/>
</dbReference>
<dbReference type="PANTHER" id="PTHR14343">
    <property type="entry name" value="VWFA DOMAIN-CONTAINING PROTEIN"/>
    <property type="match status" value="1"/>
</dbReference>
<feature type="region of interest" description="Disordered" evidence="1">
    <location>
        <begin position="1227"/>
        <end position="1259"/>
    </location>
</feature>
<dbReference type="InterPro" id="IPR002035">
    <property type="entry name" value="VWF_A"/>
</dbReference>
<feature type="region of interest" description="Disordered" evidence="1">
    <location>
        <begin position="751"/>
        <end position="808"/>
    </location>
</feature>
<dbReference type="RefSeq" id="XP_002738838.1">
    <property type="nucleotide sequence ID" value="XM_002738792.2"/>
</dbReference>
<sequence>MAAVPVLRKSGVPTIFGELEEKNVTFLIDTSGSMYTYLQLVKEHLLEFLLSRAFHRGDCHFNIVEFSDQVSPWADRQVRLTPQTVTVANEWINKLASKTGSNMLDALLVAFTDPACEAVCLVSDGLPDQQATVILQQVALASQGRPLHVIHLTGTHADVASYDFLESLAIQTAGTFNVISVSTTGRIEQVKAVVRKDHARERIVTDVYEYNPEPLKTKSVITTLDNPPVSSIKTYDPELSDIPNTSIKSSLSNPPVAVTSTYIENAQQEPVVKTCSVKTSLDHNPFAVPVIPIDEPGTIIISSDSVVKFPNIAWETYRPPRYVKDVVLVDDDKFSVTASTLMVGMKVICRHERDGFFYIGSIIKPITSARRFLVEFDEIPGGGKHQQRLQETAIYDLVAYHDAMRHSIAAGDKVLAPWELNGTRYAPGTVLEGVEKRSAGGLSDSDDLVVTFYDGKTSTVPKETALWIPIHLYERIKLELQMPATARADLHRYPEYPLVAPPGYPVTVIPQPPDYDTVVKLKGDPTRHVYIPIYPDQMPMYAMPVATSTVQPSAVRMEDVERVIPGTNLTKSELNQKVMQQLMDHKMLSHGDSRKVSFRVAAADKDSGFGSGHGETEEEERLEDEEEMRKIKQVKEKVKKDLYRDKQTETDLRRLKMIDTELYKTQGVETDSKLLFYQTPKKKQEELDERPPWKNWKQTPQPRTRAGSRGVTAFRDTALNPPLEAKARALQYDPDIPMYKSVDFDVLDRGDYMPQSQNGTPIRPQPPKVQRRQHFRQERKQNLNERPPWKSWQQSSHGGVSVKPGRAFREAPVGIQTESAWSEVYEPDATYQPNHIEQSQAWKNQGHRLEDSPPWDSQEQYSQDRPSWKSHGQRLQDSPPWKKQGYQLEDTPPWKNQVRLLQDRPPWKSRGHTPHGRVATSANEYREYAPATPSVAESEYYGPDDRSANFDSGNHNIATERGQVSWEKQQHLRNGEPVGPIMVAYKEHIEKSKRGETQATHVDDRPVWKSHGRGHVGGYSTPGVTRFRETSLNAPLEARSQPISSEPEMYGPVNQSAVFQAVDQSGAHGDRALLLHELKHGQLQRQRVTVGLDTPALQRVGRRDKAREAKENGYLESRRRQTMERDMTLQQRDRDMEQQLAARDQQHRFQHQQQLQKDAERRMNEEKTIANTMETKRALTSQVMTRIDDYAKREAEREAIKLEAKRQQVQRRAEIQEQRQQEIDNTIARRQEIKHQNSLKRSEEQKQRIQENHRQEMEREMQMRNKEINRREHFRNIEQDNQEKKDLRIAVKEMKTMELRSKILP</sequence>
<evidence type="ECO:0000313" key="3">
    <source>
        <dbReference type="Proteomes" id="UP000694865"/>
    </source>
</evidence>
<feature type="region of interest" description="Disordered" evidence="1">
    <location>
        <begin position="605"/>
        <end position="628"/>
    </location>
</feature>
<feature type="region of interest" description="Disordered" evidence="1">
    <location>
        <begin position="683"/>
        <end position="719"/>
    </location>
</feature>
<feature type="region of interest" description="Disordered" evidence="1">
    <location>
        <begin position="842"/>
        <end position="895"/>
    </location>
</feature>
<keyword evidence="3" id="KW-1185">Reference proteome</keyword>
<evidence type="ECO:0000313" key="4">
    <source>
        <dbReference type="RefSeq" id="XP_002738838.1"/>
    </source>
</evidence>
<evidence type="ECO:0000259" key="2">
    <source>
        <dbReference type="SMART" id="SM00327"/>
    </source>
</evidence>
<dbReference type="PANTHER" id="PTHR14343:SF5">
    <property type="entry name" value="DUF4537 DOMAIN-CONTAINING PROTEIN"/>
    <property type="match status" value="1"/>
</dbReference>
<dbReference type="SUPFAM" id="SSF53300">
    <property type="entry name" value="vWA-like"/>
    <property type="match status" value="1"/>
</dbReference>
<dbReference type="Pfam" id="PF15057">
    <property type="entry name" value="DUF4537"/>
    <property type="match status" value="1"/>
</dbReference>
<accession>A0ABM0GWF4</accession>
<evidence type="ECO:0000256" key="1">
    <source>
        <dbReference type="SAM" id="MobiDB-lite"/>
    </source>
</evidence>
<feature type="compositionally biased region" description="Acidic residues" evidence="1">
    <location>
        <begin position="616"/>
        <end position="626"/>
    </location>
</feature>
<name>A0ABM0GWF4_SACKO</name>
<gene>
    <name evidence="4" type="primary">LOC100372388</name>
</gene>
<dbReference type="SMART" id="SM00327">
    <property type="entry name" value="VWA"/>
    <property type="match status" value="1"/>
</dbReference>